<dbReference type="AlphaFoldDB" id="A0A2V3Y379"/>
<dbReference type="InterPro" id="IPR051913">
    <property type="entry name" value="GH2_Domain-Containing"/>
</dbReference>
<dbReference type="SUPFAM" id="SSF49785">
    <property type="entry name" value="Galactose-binding domain-like"/>
    <property type="match status" value="1"/>
</dbReference>
<dbReference type="RefSeq" id="WP_110323809.1">
    <property type="nucleotide sequence ID" value="NZ_QJKD01000008.1"/>
</dbReference>
<evidence type="ECO:0000313" key="1">
    <source>
        <dbReference type="EMBL" id="PXX51992.1"/>
    </source>
</evidence>
<protein>
    <recommendedName>
        <fullName evidence="3">Glycosyl hydrolase family 2</fullName>
    </recommendedName>
</protein>
<reference evidence="1 2" key="1">
    <citation type="submission" date="2018-05" db="EMBL/GenBank/DDBJ databases">
        <title>Genomic Encyclopedia of Type Strains, Phase IV (KMG-IV): sequencing the most valuable type-strain genomes for metagenomic binning, comparative biology and taxonomic classification.</title>
        <authorList>
            <person name="Goeker M."/>
        </authorList>
    </citation>
    <scope>NUCLEOTIDE SEQUENCE [LARGE SCALE GENOMIC DNA]</scope>
    <source>
        <strain evidence="1 2">DSM 24995</strain>
    </source>
</reference>
<dbReference type="Proteomes" id="UP000248057">
    <property type="component" value="Unassembled WGS sequence"/>
</dbReference>
<keyword evidence="2" id="KW-1185">Reference proteome</keyword>
<evidence type="ECO:0000313" key="2">
    <source>
        <dbReference type="Proteomes" id="UP000248057"/>
    </source>
</evidence>
<sequence length="901" mass="101119">MIYSLNGIWQAKLNDGTVHSMSLPGTLDENKIGYPDRGDRQWHPDAGLGNAEAAFDPQAQIRTRFTRKYTYEGAVSISKRMTYQPPKGARVFLEAERARWLTLLIDGVKIPHFTMPSLSTPHVFEITGRLNGDNEVTLISDNSYPDMPHDSIVYSSAATDETQTNWNGILGYFRLCVKEQVFCSSVRIYPKGRTVTVIVEICAGVPYDGEVTLESAALKKPASKAVSLTEGISVVVFDELPVAEEVQLWDEYEGNLYQMTAKLTGLEAKTVTFGVRDFGSDGGGRLAVNGRTIFLRSEANCAVFPETGYPPMSEAEWLDILKQYQSYGVNCVRFHSYCPPEAAFAAADRLGMMMQPELSHWNPETAFESEESFYYYRQEMRQILLNMANHPSFVMMTFGNELQAGDLGHTRMRKLLAEAHELDATRLYAEGSNVHYGRHEMELDSDFYTSQRYSSDVLRGTYAGQDKENPRLGGYVNNRYPDARMNYNAAMECIRSVYDRPVFSFEVGQFEVLPDFDELKDFKGITDPVNLRIVQESVEKLGLTGEWKRYVEASGELARIGYREEIEAAMRTEKLSGISLLGLQDFPGQGTALVGMMNSHLRPKAFPFAAPKAFKSFFCDQLPLVLLPKYTYEAGEQLVADVMVANYGKRDITGPVIYELKGTGVSLGGTLPGRICPVGRLTKAGTLEISTDTIDFAVRLDLIVRIGDISNTYRVWVYPPSMPVCPPGIYETRVFDQKTEAVLKKGGKVYLAPPSSKENLPFSIQAQFTTDFWSVGTFSVQEGGMGQLIDADHPLFANFPTETHTNWQWWPMASQRAIIFKEPVKAMITEMDSYAYMRPMAQLLECRCGNGSLILSSMGLQDLQQYPEARALLGAIYQYMDSELFKPEQELEAAMIRELVR</sequence>
<dbReference type="GeneID" id="86062481"/>
<dbReference type="EMBL" id="QJKD01000008">
    <property type="protein sequence ID" value="PXX51992.1"/>
    <property type="molecule type" value="Genomic_DNA"/>
</dbReference>
<dbReference type="InterPro" id="IPR017853">
    <property type="entry name" value="GH"/>
</dbReference>
<accession>A0A2V3Y379</accession>
<gene>
    <name evidence="1" type="ORF">DFR60_10877</name>
</gene>
<organism evidence="1 2">
    <name type="scientific">Hungatella effluvii</name>
    <dbReference type="NCBI Taxonomy" id="1096246"/>
    <lineage>
        <taxon>Bacteria</taxon>
        <taxon>Bacillati</taxon>
        <taxon>Bacillota</taxon>
        <taxon>Clostridia</taxon>
        <taxon>Lachnospirales</taxon>
        <taxon>Lachnospiraceae</taxon>
        <taxon>Hungatella</taxon>
    </lineage>
</organism>
<dbReference type="InterPro" id="IPR008979">
    <property type="entry name" value="Galactose-bd-like_sf"/>
</dbReference>
<dbReference type="PANTHER" id="PTHR42732:SF1">
    <property type="entry name" value="BETA-MANNOSIDASE"/>
    <property type="match status" value="1"/>
</dbReference>
<dbReference type="Gene3D" id="3.20.20.80">
    <property type="entry name" value="Glycosidases"/>
    <property type="match status" value="1"/>
</dbReference>
<dbReference type="SUPFAM" id="SSF51445">
    <property type="entry name" value="(Trans)glycosidases"/>
    <property type="match status" value="1"/>
</dbReference>
<dbReference type="PANTHER" id="PTHR42732">
    <property type="entry name" value="BETA-GALACTOSIDASE"/>
    <property type="match status" value="1"/>
</dbReference>
<comment type="caution">
    <text evidence="1">The sequence shown here is derived from an EMBL/GenBank/DDBJ whole genome shotgun (WGS) entry which is preliminary data.</text>
</comment>
<evidence type="ECO:0008006" key="3">
    <source>
        <dbReference type="Google" id="ProtNLM"/>
    </source>
</evidence>
<proteinExistence type="predicted"/>
<name>A0A2V3Y379_9FIRM</name>
<dbReference type="Gene3D" id="2.60.120.260">
    <property type="entry name" value="Galactose-binding domain-like"/>
    <property type="match status" value="1"/>
</dbReference>